<dbReference type="PANTHER" id="PTHR12526">
    <property type="entry name" value="GLYCOSYLTRANSFERASE"/>
    <property type="match status" value="1"/>
</dbReference>
<dbReference type="Proteomes" id="UP000216101">
    <property type="component" value="Unassembled WGS sequence"/>
</dbReference>
<organism evidence="3 4">
    <name type="scientific">Cellvibrio mixtus</name>
    <dbReference type="NCBI Taxonomy" id="39650"/>
    <lineage>
        <taxon>Bacteria</taxon>
        <taxon>Pseudomonadati</taxon>
        <taxon>Pseudomonadota</taxon>
        <taxon>Gammaproteobacteria</taxon>
        <taxon>Cellvibrionales</taxon>
        <taxon>Cellvibrionaceae</taxon>
        <taxon>Cellvibrio</taxon>
    </lineage>
</organism>
<accession>A0A266QCS2</accession>
<evidence type="ECO:0000313" key="3">
    <source>
        <dbReference type="EMBL" id="OZY87704.1"/>
    </source>
</evidence>
<evidence type="ECO:0000259" key="1">
    <source>
        <dbReference type="Pfam" id="PF00534"/>
    </source>
</evidence>
<dbReference type="InterPro" id="IPR001296">
    <property type="entry name" value="Glyco_trans_1"/>
</dbReference>
<feature type="domain" description="Glycosyltransferase subfamily 4-like N-terminal" evidence="2">
    <location>
        <begin position="20"/>
        <end position="168"/>
    </location>
</feature>
<dbReference type="Pfam" id="PF13439">
    <property type="entry name" value="Glyco_transf_4"/>
    <property type="match status" value="1"/>
</dbReference>
<keyword evidence="4" id="KW-1185">Reference proteome</keyword>
<reference evidence="4" key="1">
    <citation type="submission" date="2017-05" db="EMBL/GenBank/DDBJ databases">
        <authorList>
            <person name="Barney B.M."/>
        </authorList>
    </citation>
    <scope>NUCLEOTIDE SEQUENCE [LARGE SCALE GENOMIC DNA]</scope>
    <source>
        <strain evidence="4">PSBB022</strain>
    </source>
</reference>
<proteinExistence type="predicted"/>
<protein>
    <submittedName>
        <fullName evidence="3">Uncharacterized protein</fullName>
    </submittedName>
</protein>
<feature type="domain" description="Glycosyl transferase family 1" evidence="1">
    <location>
        <begin position="187"/>
        <end position="340"/>
    </location>
</feature>
<dbReference type="InterPro" id="IPR028098">
    <property type="entry name" value="Glyco_trans_4-like_N"/>
</dbReference>
<dbReference type="Pfam" id="PF00534">
    <property type="entry name" value="Glycos_transf_1"/>
    <property type="match status" value="1"/>
</dbReference>
<sequence>MKILLVIDRLTNPHAGTEGQFLLLIHLLQKAGCELRVLILANSEWLNANPLPCATVIVGSSSIKSPRTWWRVYAQARQAKADGFELAHIFFNDASVVCPPMFALAGIKSIISRRDMGFWYNPIYRLLLPFTGKFVSCALSNSHAVAEVTANVEKIPRAKLRVIYNGFNRALSADSKVTELETLKLSGAAIFGLVANIRPIKRMQDAISALSRLDFGLYNPHLVIIGAGDPSDLQVLASNLGVSNRVHFLGSRSDIPDCLQYLSAGLLCSESEGFSNAIVEYQFAGLPVICSRTGGNPEAVSQDKTGWLYEVGDVAELSRAMEAVLAEPECAQAMGITAKNEAESRYTIDAMLEQHLLLYRELIGVKS</sequence>
<name>A0A266QCS2_9GAMM</name>
<evidence type="ECO:0000313" key="4">
    <source>
        <dbReference type="Proteomes" id="UP000216101"/>
    </source>
</evidence>
<dbReference type="AlphaFoldDB" id="A0A266QCS2"/>
<dbReference type="GO" id="GO:0016757">
    <property type="term" value="F:glycosyltransferase activity"/>
    <property type="evidence" value="ECO:0007669"/>
    <property type="project" value="InterPro"/>
</dbReference>
<dbReference type="SUPFAM" id="SSF53756">
    <property type="entry name" value="UDP-Glycosyltransferase/glycogen phosphorylase"/>
    <property type="match status" value="1"/>
</dbReference>
<dbReference type="Gene3D" id="3.40.50.2000">
    <property type="entry name" value="Glycogen Phosphorylase B"/>
    <property type="match status" value="2"/>
</dbReference>
<comment type="caution">
    <text evidence="3">The sequence shown here is derived from an EMBL/GenBank/DDBJ whole genome shotgun (WGS) entry which is preliminary data.</text>
</comment>
<dbReference type="EMBL" id="NHNI01000001">
    <property type="protein sequence ID" value="OZY87704.1"/>
    <property type="molecule type" value="Genomic_DNA"/>
</dbReference>
<gene>
    <name evidence="3" type="ORF">CBP51_12305</name>
</gene>
<dbReference type="RefSeq" id="WP_094985058.1">
    <property type="nucleotide sequence ID" value="NZ_NHNI01000001.1"/>
</dbReference>
<evidence type="ECO:0000259" key="2">
    <source>
        <dbReference type="Pfam" id="PF13439"/>
    </source>
</evidence>
<dbReference type="PANTHER" id="PTHR12526:SF630">
    <property type="entry name" value="GLYCOSYLTRANSFERASE"/>
    <property type="match status" value="1"/>
</dbReference>
<dbReference type="GO" id="GO:1901135">
    <property type="term" value="P:carbohydrate derivative metabolic process"/>
    <property type="evidence" value="ECO:0007669"/>
    <property type="project" value="UniProtKB-ARBA"/>
</dbReference>